<proteinExistence type="predicted"/>
<name>A7VSA2_9FIRM</name>
<reference evidence="1 2" key="1">
    <citation type="submission" date="2007-08" db="EMBL/GenBank/DDBJ databases">
        <title>Draft genome sequence of Clostridium leptum (DSM 753).</title>
        <authorList>
            <person name="Sudarsanam P."/>
            <person name="Ley R."/>
            <person name="Guruge J."/>
            <person name="Turnbaugh P.J."/>
            <person name="Mahowald M."/>
            <person name="Liep D."/>
            <person name="Gordon J."/>
        </authorList>
    </citation>
    <scope>NUCLEOTIDE SEQUENCE [LARGE SCALE GENOMIC DNA]</scope>
    <source>
        <strain evidence="1 2">DSM 753</strain>
    </source>
</reference>
<dbReference type="Proteomes" id="UP000003490">
    <property type="component" value="Unassembled WGS sequence"/>
</dbReference>
<comment type="caution">
    <text evidence="1">The sequence shown here is derived from an EMBL/GenBank/DDBJ whole genome shotgun (WGS) entry which is preliminary data.</text>
</comment>
<sequence>MAKTFLFFDSEEYWAFLTISCDSRAEKPYLSPSFWKNQCIDIELWRKIVLIKIM</sequence>
<dbReference type="EMBL" id="ABCB02000017">
    <property type="protein sequence ID" value="EDO61932.1"/>
    <property type="molecule type" value="Genomic_DNA"/>
</dbReference>
<evidence type="ECO:0000313" key="2">
    <source>
        <dbReference type="Proteomes" id="UP000003490"/>
    </source>
</evidence>
<dbReference type="HOGENOM" id="CLU_3042037_0_0_9"/>
<gene>
    <name evidence="1" type="ORF">CLOLEP_01440</name>
</gene>
<protein>
    <submittedName>
        <fullName evidence="1">Uncharacterized protein</fullName>
    </submittedName>
</protein>
<reference evidence="1 2" key="2">
    <citation type="submission" date="2007-08" db="EMBL/GenBank/DDBJ databases">
        <authorList>
            <person name="Fulton L."/>
            <person name="Clifton S."/>
            <person name="Fulton B."/>
            <person name="Xu J."/>
            <person name="Minx P."/>
            <person name="Pepin K.H."/>
            <person name="Johnson M."/>
            <person name="Thiruvilangam P."/>
            <person name="Bhonagiri V."/>
            <person name="Nash W.E."/>
            <person name="Wang C."/>
            <person name="Mardis E.R."/>
            <person name="Wilson R.K."/>
        </authorList>
    </citation>
    <scope>NUCLEOTIDE SEQUENCE [LARGE SCALE GENOMIC DNA]</scope>
    <source>
        <strain evidence="1 2">DSM 753</strain>
    </source>
</reference>
<accession>A7VSA2</accession>
<evidence type="ECO:0000313" key="1">
    <source>
        <dbReference type="EMBL" id="EDO61932.1"/>
    </source>
</evidence>
<organism evidence="1 2">
    <name type="scientific">[Clostridium] leptum DSM 753</name>
    <dbReference type="NCBI Taxonomy" id="428125"/>
    <lineage>
        <taxon>Bacteria</taxon>
        <taxon>Bacillati</taxon>
        <taxon>Bacillota</taxon>
        <taxon>Clostridia</taxon>
        <taxon>Eubacteriales</taxon>
        <taxon>Oscillospiraceae</taxon>
        <taxon>Oscillospiraceae incertae sedis</taxon>
    </lineage>
</organism>
<dbReference type="AlphaFoldDB" id="A7VSA2"/>